<protein>
    <recommendedName>
        <fullName evidence="4">Lipoprotein</fullName>
    </recommendedName>
</protein>
<gene>
    <name evidence="2" type="ORF">ND810_18965</name>
</gene>
<feature type="transmembrane region" description="Helical" evidence="1">
    <location>
        <begin position="6"/>
        <end position="25"/>
    </location>
</feature>
<dbReference type="EMBL" id="JAMQQD010000017">
    <property type="protein sequence ID" value="MCW7517257.1"/>
    <property type="molecule type" value="Genomic_DNA"/>
</dbReference>
<dbReference type="AlphaFoldDB" id="A0AAW5VH68"/>
<feature type="transmembrane region" description="Helical" evidence="1">
    <location>
        <begin position="233"/>
        <end position="251"/>
    </location>
</feature>
<proteinExistence type="predicted"/>
<evidence type="ECO:0000313" key="2">
    <source>
        <dbReference type="EMBL" id="MCW7517257.1"/>
    </source>
</evidence>
<evidence type="ECO:0000256" key="1">
    <source>
        <dbReference type="SAM" id="Phobius"/>
    </source>
</evidence>
<sequence length="264" mass="30731">MFNKKSIYIFLFILIAEFLSCFTFNQTRNISRKNRGVNELKIDKIIKVERKSQTEITIWTLSSWKDGSSTEEPMCISVYHDSSFEKYIFSLYTSNIVKMEKCKSSVEAQPLNFIVTSEYLYYENKKIHKEKASKIKSNSNLEENSLMIPLEYKLLFVENNLILKNQFSKYYSNKEKFVYVNPTNLYYPLYPFAFTYDIFAGTLHTFGTPFYYVCESYAFIGLKNSPLNFFEKALGLGVLFTACPIGALLIIPDGFKVNPDIIEN</sequence>
<evidence type="ECO:0000313" key="3">
    <source>
        <dbReference type="Proteomes" id="UP001209694"/>
    </source>
</evidence>
<accession>A0AAW5VH68</accession>
<keyword evidence="1" id="KW-0812">Transmembrane</keyword>
<name>A0AAW5VH68_9LEPT</name>
<organism evidence="2 3">
    <name type="scientific">Leptospira levettii</name>
    <dbReference type="NCBI Taxonomy" id="2023178"/>
    <lineage>
        <taxon>Bacteria</taxon>
        <taxon>Pseudomonadati</taxon>
        <taxon>Spirochaetota</taxon>
        <taxon>Spirochaetia</taxon>
        <taxon>Leptospirales</taxon>
        <taxon>Leptospiraceae</taxon>
        <taxon>Leptospira</taxon>
    </lineage>
</organism>
<keyword evidence="1" id="KW-1133">Transmembrane helix</keyword>
<keyword evidence="1" id="KW-0472">Membrane</keyword>
<dbReference type="RefSeq" id="WP_238761890.1">
    <property type="nucleotide sequence ID" value="NZ_JAIZBN010000036.1"/>
</dbReference>
<comment type="caution">
    <text evidence="2">The sequence shown here is derived from an EMBL/GenBank/DDBJ whole genome shotgun (WGS) entry which is preliminary data.</text>
</comment>
<dbReference type="Proteomes" id="UP001209694">
    <property type="component" value="Unassembled WGS sequence"/>
</dbReference>
<evidence type="ECO:0008006" key="4">
    <source>
        <dbReference type="Google" id="ProtNLM"/>
    </source>
</evidence>
<reference evidence="2" key="1">
    <citation type="submission" date="2022-06" db="EMBL/GenBank/DDBJ databases">
        <title>Leptospira isolates from biofilms formed at urban environments.</title>
        <authorList>
            <person name="Ribeiro P.S."/>
            <person name="Sousa T."/>
            <person name="Carvalho N."/>
            <person name="Aburjaile F."/>
            <person name="Neves F."/>
            <person name="Oliveira D."/>
            <person name="Blanco L."/>
            <person name="Lima J."/>
            <person name="Costa F."/>
            <person name="Brenig B."/>
            <person name="Soares S."/>
            <person name="Ramos R."/>
            <person name="Goes-Neto A."/>
            <person name="Matiuzzi M."/>
            <person name="Azevedo V."/>
            <person name="Ristow P."/>
        </authorList>
    </citation>
    <scope>NUCLEOTIDE SEQUENCE</scope>
    <source>
        <strain evidence="2">VSF7</strain>
    </source>
</reference>